<organism evidence="1 2">
    <name type="scientific">Araneus ventricosus</name>
    <name type="common">Orbweaver spider</name>
    <name type="synonym">Epeira ventricosa</name>
    <dbReference type="NCBI Taxonomy" id="182803"/>
    <lineage>
        <taxon>Eukaryota</taxon>
        <taxon>Metazoa</taxon>
        <taxon>Ecdysozoa</taxon>
        <taxon>Arthropoda</taxon>
        <taxon>Chelicerata</taxon>
        <taxon>Arachnida</taxon>
        <taxon>Araneae</taxon>
        <taxon>Araneomorphae</taxon>
        <taxon>Entelegynae</taxon>
        <taxon>Araneoidea</taxon>
        <taxon>Araneidae</taxon>
        <taxon>Araneus</taxon>
    </lineage>
</organism>
<dbReference type="Proteomes" id="UP000499080">
    <property type="component" value="Unassembled WGS sequence"/>
</dbReference>
<keyword evidence="2" id="KW-1185">Reference proteome</keyword>
<accession>A0A4Y2QMN2</accession>
<name>A0A4Y2QMN2_ARAVE</name>
<dbReference type="PROSITE" id="PS51257">
    <property type="entry name" value="PROKAR_LIPOPROTEIN"/>
    <property type="match status" value="1"/>
</dbReference>
<evidence type="ECO:0000313" key="1">
    <source>
        <dbReference type="EMBL" id="GBN64548.1"/>
    </source>
</evidence>
<protein>
    <submittedName>
        <fullName evidence="1">Uncharacterized protein</fullName>
    </submittedName>
</protein>
<feature type="non-terminal residue" evidence="1">
    <location>
        <position position="65"/>
    </location>
</feature>
<sequence>MWGRYMLNQTNPQAGVASSCTEFLLSSHAAGKSINSSQADPRQDLEYSHECGLQILTPGLLDTIL</sequence>
<comment type="caution">
    <text evidence="1">The sequence shown here is derived from an EMBL/GenBank/DDBJ whole genome shotgun (WGS) entry which is preliminary data.</text>
</comment>
<dbReference type="EMBL" id="BGPR01222025">
    <property type="protein sequence ID" value="GBN64548.1"/>
    <property type="molecule type" value="Genomic_DNA"/>
</dbReference>
<reference evidence="1 2" key="1">
    <citation type="journal article" date="2019" name="Sci. Rep.">
        <title>Orb-weaving spider Araneus ventricosus genome elucidates the spidroin gene catalogue.</title>
        <authorList>
            <person name="Kono N."/>
            <person name="Nakamura H."/>
            <person name="Ohtoshi R."/>
            <person name="Moran D.A.P."/>
            <person name="Shinohara A."/>
            <person name="Yoshida Y."/>
            <person name="Fujiwara M."/>
            <person name="Mori M."/>
            <person name="Tomita M."/>
            <person name="Arakawa K."/>
        </authorList>
    </citation>
    <scope>NUCLEOTIDE SEQUENCE [LARGE SCALE GENOMIC DNA]</scope>
</reference>
<dbReference type="AlphaFoldDB" id="A0A4Y2QMN2"/>
<gene>
    <name evidence="1" type="ORF">AVEN_114482_1</name>
</gene>
<evidence type="ECO:0000313" key="2">
    <source>
        <dbReference type="Proteomes" id="UP000499080"/>
    </source>
</evidence>
<proteinExistence type="predicted"/>